<accession>Q7UWB2</accession>
<dbReference type="AlphaFoldDB" id="Q7UWB2"/>
<dbReference type="EMBL" id="BX294136">
    <property type="protein sequence ID" value="CAD72454.1"/>
    <property type="molecule type" value="Genomic_DNA"/>
</dbReference>
<sequence length="93" mass="10788">MFEFAPVWNANEWRCQDAKPGHARKTRTFFQESDLGGYQEIWQGTTQGRPQETTDASQDSSPQEIIFDGWWSDRLFEPVAPPHAICSRHEECD</sequence>
<protein>
    <submittedName>
        <fullName evidence="2">Uncharacterized protein</fullName>
    </submittedName>
</protein>
<dbReference type="EnsemblBacteria" id="CAD72454">
    <property type="protein sequence ID" value="CAD72454"/>
    <property type="gene ID" value="RB2150"/>
</dbReference>
<name>Q7UWB2_RHOBA</name>
<gene>
    <name evidence="2" type="ordered locus">RB2150</name>
</gene>
<evidence type="ECO:0000313" key="2">
    <source>
        <dbReference type="EMBL" id="CAD72454.1"/>
    </source>
</evidence>
<evidence type="ECO:0000256" key="1">
    <source>
        <dbReference type="SAM" id="MobiDB-lite"/>
    </source>
</evidence>
<proteinExistence type="predicted"/>
<organism evidence="2 3">
    <name type="scientific">Rhodopirellula baltica (strain DSM 10527 / NCIMB 13988 / SH1)</name>
    <dbReference type="NCBI Taxonomy" id="243090"/>
    <lineage>
        <taxon>Bacteria</taxon>
        <taxon>Pseudomonadati</taxon>
        <taxon>Planctomycetota</taxon>
        <taxon>Planctomycetia</taxon>
        <taxon>Pirellulales</taxon>
        <taxon>Pirellulaceae</taxon>
        <taxon>Rhodopirellula</taxon>
    </lineage>
</organism>
<dbReference type="KEGG" id="rba:RB2150"/>
<dbReference type="STRING" id="243090.RB2150"/>
<dbReference type="HOGENOM" id="CLU_2397595_0_0_0"/>
<reference evidence="2 3" key="1">
    <citation type="journal article" date="2003" name="Proc. Natl. Acad. Sci. U.S.A.">
        <title>Complete genome sequence of the marine planctomycete Pirellula sp. strain 1.</title>
        <authorList>
            <person name="Gloeckner F.O."/>
            <person name="Kube M."/>
            <person name="Bauer M."/>
            <person name="Teeling H."/>
            <person name="Lombardot T."/>
            <person name="Ludwig W."/>
            <person name="Gade D."/>
            <person name="Beck A."/>
            <person name="Borzym K."/>
            <person name="Heitmann K."/>
            <person name="Rabus R."/>
            <person name="Schlesner H."/>
            <person name="Amann R."/>
            <person name="Reinhardt R."/>
        </authorList>
    </citation>
    <scope>NUCLEOTIDE SEQUENCE [LARGE SCALE GENOMIC DNA]</scope>
    <source>
        <strain evidence="3">DSM 10527 / NCIMB 13988 / SH1</strain>
    </source>
</reference>
<dbReference type="InParanoid" id="Q7UWB2"/>
<dbReference type="Proteomes" id="UP000001025">
    <property type="component" value="Chromosome"/>
</dbReference>
<evidence type="ECO:0000313" key="3">
    <source>
        <dbReference type="Proteomes" id="UP000001025"/>
    </source>
</evidence>
<feature type="region of interest" description="Disordered" evidence="1">
    <location>
        <begin position="44"/>
        <end position="63"/>
    </location>
</feature>
<keyword evidence="3" id="KW-1185">Reference proteome</keyword>